<reference evidence="1 2" key="1">
    <citation type="submission" date="2023-04" db="EMBL/GenBank/DDBJ databases">
        <title>A long-awaited taxogenomic arrangement of the family Halomonadaceae.</title>
        <authorList>
            <person name="De La Haba R."/>
            <person name="Chuvochina M."/>
            <person name="Wittouck S."/>
            <person name="Arahal D.R."/>
            <person name="Sanchez-Porro C."/>
            <person name="Hugenholtz P."/>
            <person name="Ventosa A."/>
        </authorList>
    </citation>
    <scope>NUCLEOTIDE SEQUENCE [LARGE SCALE GENOMIC DNA]</scope>
    <source>
        <strain evidence="1 2">DSM 21020</strain>
    </source>
</reference>
<proteinExistence type="predicted"/>
<comment type="caution">
    <text evidence="1">The sequence shown here is derived from an EMBL/GenBank/DDBJ whole genome shotgun (WGS) entry which is preliminary data.</text>
</comment>
<name>A0ABU1H7Z5_9GAMM</name>
<accession>A0ABU1H7Z5</accession>
<sequence length="75" mass="8579">MSAPDMLKYKVDYLVTRPQPEMRSYLSSLREAVTAELSNYPSVKTVTPSQRQILDQVLNQRLEDTLDAHPNGEEL</sequence>
<keyword evidence="2" id="KW-1185">Reference proteome</keyword>
<dbReference type="EMBL" id="JARWAN010000043">
    <property type="protein sequence ID" value="MDR5900419.1"/>
    <property type="molecule type" value="Genomic_DNA"/>
</dbReference>
<dbReference type="Proteomes" id="UP001254564">
    <property type="component" value="Unassembled WGS sequence"/>
</dbReference>
<protein>
    <submittedName>
        <fullName evidence="1">Uncharacterized protein</fullName>
    </submittedName>
</protein>
<dbReference type="RefSeq" id="WP_309657294.1">
    <property type="nucleotide sequence ID" value="NZ_JARWAN010000043.1"/>
</dbReference>
<evidence type="ECO:0000313" key="2">
    <source>
        <dbReference type="Proteomes" id="UP001254564"/>
    </source>
</evidence>
<gene>
    <name evidence="1" type="ORF">QC823_15755</name>
</gene>
<evidence type="ECO:0000313" key="1">
    <source>
        <dbReference type="EMBL" id="MDR5900419.1"/>
    </source>
</evidence>
<organism evidence="1 2">
    <name type="scientific">Vreelandella vilamensis</name>
    <dbReference type="NCBI Taxonomy" id="531309"/>
    <lineage>
        <taxon>Bacteria</taxon>
        <taxon>Pseudomonadati</taxon>
        <taxon>Pseudomonadota</taxon>
        <taxon>Gammaproteobacteria</taxon>
        <taxon>Oceanospirillales</taxon>
        <taxon>Halomonadaceae</taxon>
        <taxon>Vreelandella</taxon>
    </lineage>
</organism>